<keyword evidence="6" id="KW-1185">Reference proteome</keyword>
<feature type="coiled-coil region" evidence="2">
    <location>
        <begin position="159"/>
        <end position="193"/>
    </location>
</feature>
<dbReference type="PANTHER" id="PTHR15705">
    <property type="entry name" value="MCG7194, ISOFORM CRA_A"/>
    <property type="match status" value="1"/>
</dbReference>
<feature type="compositionally biased region" description="Low complexity" evidence="3">
    <location>
        <begin position="217"/>
        <end position="235"/>
    </location>
</feature>
<dbReference type="InParanoid" id="A0A3Q1FPU3"/>
<evidence type="ECO:0000313" key="5">
    <source>
        <dbReference type="Ensembl" id="ENSAPOP00000008745.1"/>
    </source>
</evidence>
<evidence type="ECO:0000256" key="1">
    <source>
        <dbReference type="ARBA" id="ARBA00023054"/>
    </source>
</evidence>
<reference evidence="5" key="2">
    <citation type="submission" date="2025-09" db="UniProtKB">
        <authorList>
            <consortium name="Ensembl"/>
        </authorList>
    </citation>
    <scope>IDENTIFICATION</scope>
</reference>
<dbReference type="PANTHER" id="PTHR15705:SF1">
    <property type="entry name" value="RIKEN CDNA 9330159F19 GENE"/>
    <property type="match status" value="1"/>
</dbReference>
<keyword evidence="1 2" id="KW-0175">Coiled coil</keyword>
<feature type="region of interest" description="Disordered" evidence="3">
    <location>
        <begin position="454"/>
        <end position="529"/>
    </location>
</feature>
<dbReference type="Ensembl" id="ENSAPOT00000002729.1">
    <property type="protein sequence ID" value="ENSAPOP00000008745.1"/>
    <property type="gene ID" value="ENSAPOG00000010917.1"/>
</dbReference>
<organism evidence="5 6">
    <name type="scientific">Acanthochromis polyacanthus</name>
    <name type="common">spiny chromis</name>
    <dbReference type="NCBI Taxonomy" id="80966"/>
    <lineage>
        <taxon>Eukaryota</taxon>
        <taxon>Metazoa</taxon>
        <taxon>Chordata</taxon>
        <taxon>Craniata</taxon>
        <taxon>Vertebrata</taxon>
        <taxon>Euteleostomi</taxon>
        <taxon>Actinopterygii</taxon>
        <taxon>Neopterygii</taxon>
        <taxon>Teleostei</taxon>
        <taxon>Neoteleostei</taxon>
        <taxon>Acanthomorphata</taxon>
        <taxon>Ovalentaria</taxon>
        <taxon>Pomacentridae</taxon>
        <taxon>Acanthochromis</taxon>
    </lineage>
</organism>
<dbReference type="STRING" id="80966.ENSAPOP00000008745"/>
<feature type="domain" description="SOGA 1/2-like coiled-coil" evidence="4">
    <location>
        <begin position="145"/>
        <end position="195"/>
    </location>
</feature>
<dbReference type="Pfam" id="PF14818">
    <property type="entry name" value="SOGA1-2-like_CC"/>
    <property type="match status" value="1"/>
</dbReference>
<accession>A0A3Q1FPU3</accession>
<sequence length="538" mass="59524">MNPLTLIPTVHHSPHFLHLLFLPLLHSLNSTFDIFSHPCFACLIWLPSSGSPTAINPLSPPSLPLSPCLSHFSLSSSVPSALPVCFTQLEGREATTVASGGLQSAAGSGSVSSRSPREQTGETSTFRRDREEQRRILADTHSAAMDLRCRLEHNEKDWLREKAELLERFNVERREWESQLKDMQKKIEELHCEVRTKCGGPGRDSGRQEDDDIVNRLSIRSTSTGSSLLSDSSQSEPNRNPPVPGFSHNRNISGDGVCRSRDSQQSSCFQADGFSEFNVGGQFTQNDHSQTQLVDELRSRVGDCKEAVDTTELDAIFHGPPGCAVAPEYACKGNETSVHADPQERPVWAGLTYASEKKKNTTALNAALKEIARVSEELCSYQDEIRKKSGDKRNRSESMCLPGESEIVFGQDKTCREVDEAPCDLSQIYDDLRALERENWITLSPDNTWQANRGLSDNWTGNSADPESYRGEQTSPGVHSEMDTAAPPIPPHLLLESELSSRNRTPHPRIPHGDGEEVPQPLCSGGQKVQQPIYCQEV</sequence>
<proteinExistence type="predicted"/>
<feature type="compositionally biased region" description="Basic and acidic residues" evidence="3">
    <location>
        <begin position="115"/>
        <end position="132"/>
    </location>
</feature>
<evidence type="ECO:0000256" key="3">
    <source>
        <dbReference type="SAM" id="MobiDB-lite"/>
    </source>
</evidence>
<evidence type="ECO:0000256" key="2">
    <source>
        <dbReference type="SAM" id="Coils"/>
    </source>
</evidence>
<reference evidence="5" key="1">
    <citation type="submission" date="2025-08" db="UniProtKB">
        <authorList>
            <consortium name="Ensembl"/>
        </authorList>
    </citation>
    <scope>IDENTIFICATION</scope>
</reference>
<feature type="region of interest" description="Disordered" evidence="3">
    <location>
        <begin position="217"/>
        <end position="259"/>
    </location>
</feature>
<feature type="compositionally biased region" description="Polar residues" evidence="3">
    <location>
        <begin position="454"/>
        <end position="477"/>
    </location>
</feature>
<name>A0A3Q1FPU3_9TELE</name>
<evidence type="ECO:0000313" key="6">
    <source>
        <dbReference type="Proteomes" id="UP000257200"/>
    </source>
</evidence>
<evidence type="ECO:0000259" key="4">
    <source>
        <dbReference type="Pfam" id="PF14818"/>
    </source>
</evidence>
<protein>
    <submittedName>
        <fullName evidence="5">Uncharacterized LOC110948729</fullName>
    </submittedName>
</protein>
<dbReference type="GeneTree" id="ENSGT00950000182982"/>
<feature type="compositionally biased region" description="Low complexity" evidence="3">
    <location>
        <begin position="98"/>
        <end position="114"/>
    </location>
</feature>
<dbReference type="InterPro" id="IPR027882">
    <property type="entry name" value="SOGA1/2-like_CC"/>
</dbReference>
<dbReference type="AlphaFoldDB" id="A0A3Q1FPU3"/>
<dbReference type="Proteomes" id="UP000257200">
    <property type="component" value="Unplaced"/>
</dbReference>
<feature type="region of interest" description="Disordered" evidence="3">
    <location>
        <begin position="97"/>
        <end position="132"/>
    </location>
</feature>